<gene>
    <name evidence="2" type="ORF">BZL30_0472</name>
</gene>
<feature type="compositionally biased region" description="Basic and acidic residues" evidence="1">
    <location>
        <begin position="8"/>
        <end position="18"/>
    </location>
</feature>
<dbReference type="EMBL" id="MVBM01000001">
    <property type="protein sequence ID" value="OOK82757.1"/>
    <property type="molecule type" value="Genomic_DNA"/>
</dbReference>
<dbReference type="Proteomes" id="UP000189229">
    <property type="component" value="Unassembled WGS sequence"/>
</dbReference>
<protein>
    <submittedName>
        <fullName evidence="2">Uncharacterized protein</fullName>
    </submittedName>
</protein>
<name>A0A1V3XU42_MYCKA</name>
<proteinExistence type="predicted"/>
<evidence type="ECO:0000313" key="3">
    <source>
        <dbReference type="Proteomes" id="UP000189229"/>
    </source>
</evidence>
<reference evidence="2 3" key="1">
    <citation type="submission" date="2017-02" db="EMBL/GenBank/DDBJ databases">
        <title>Complete genome sequences of Mycobacterium kansasii strains isolated from rhesus macaques.</title>
        <authorList>
            <person name="Panda A."/>
            <person name="Nagaraj S."/>
            <person name="Zhao X."/>
            <person name="Tettelin H."/>
            <person name="Detolla L.J."/>
        </authorList>
    </citation>
    <scope>NUCLEOTIDE SEQUENCE [LARGE SCALE GENOMIC DNA]</scope>
    <source>
        <strain evidence="2 3">11-3813</strain>
    </source>
</reference>
<accession>A0A1V3XU42</accession>
<feature type="region of interest" description="Disordered" evidence="1">
    <location>
        <begin position="1"/>
        <end position="20"/>
    </location>
</feature>
<comment type="caution">
    <text evidence="2">The sequence shown here is derived from an EMBL/GenBank/DDBJ whole genome shotgun (WGS) entry which is preliminary data.</text>
</comment>
<dbReference type="AlphaFoldDB" id="A0A1V3XU42"/>
<evidence type="ECO:0000313" key="2">
    <source>
        <dbReference type="EMBL" id="OOK82757.1"/>
    </source>
</evidence>
<sequence length="42" mass="4696">MITGMPDCEFRSGTDGKKQRQAIQQTATECRIGCHLRTIDKA</sequence>
<organism evidence="2 3">
    <name type="scientific">Mycobacterium kansasii</name>
    <dbReference type="NCBI Taxonomy" id="1768"/>
    <lineage>
        <taxon>Bacteria</taxon>
        <taxon>Bacillati</taxon>
        <taxon>Actinomycetota</taxon>
        <taxon>Actinomycetes</taxon>
        <taxon>Mycobacteriales</taxon>
        <taxon>Mycobacteriaceae</taxon>
        <taxon>Mycobacterium</taxon>
    </lineage>
</organism>
<evidence type="ECO:0000256" key="1">
    <source>
        <dbReference type="SAM" id="MobiDB-lite"/>
    </source>
</evidence>